<name>A0A9W4UFW9_9PLEO</name>
<keyword evidence="2" id="KW-1185">Reference proteome</keyword>
<comment type="caution">
    <text evidence="1">The sequence shown here is derived from an EMBL/GenBank/DDBJ whole genome shotgun (WGS) entry which is preliminary data.</text>
</comment>
<evidence type="ECO:0000313" key="1">
    <source>
        <dbReference type="EMBL" id="CAI6335723.1"/>
    </source>
</evidence>
<reference evidence="1" key="1">
    <citation type="submission" date="2023-01" db="EMBL/GenBank/DDBJ databases">
        <authorList>
            <person name="Van Ghelder C."/>
            <person name="Rancurel C."/>
        </authorList>
    </citation>
    <scope>NUCLEOTIDE SEQUENCE</scope>
    <source>
        <strain evidence="1">CNCM I-4278</strain>
    </source>
</reference>
<evidence type="ECO:0000313" key="2">
    <source>
        <dbReference type="Proteomes" id="UP001152607"/>
    </source>
</evidence>
<protein>
    <submittedName>
        <fullName evidence="1">Uncharacterized protein</fullName>
    </submittedName>
</protein>
<dbReference type="EMBL" id="CAOQHR010000006">
    <property type="protein sequence ID" value="CAI6335723.1"/>
    <property type="molecule type" value="Genomic_DNA"/>
</dbReference>
<accession>A0A9W4UFW9</accession>
<proteinExistence type="predicted"/>
<gene>
    <name evidence="1" type="ORF">PDIGIT_LOCUS8808</name>
</gene>
<dbReference type="Proteomes" id="UP001152607">
    <property type="component" value="Unassembled WGS sequence"/>
</dbReference>
<dbReference type="AlphaFoldDB" id="A0A9W4UFW9"/>
<organism evidence="1 2">
    <name type="scientific">Periconia digitata</name>
    <dbReference type="NCBI Taxonomy" id="1303443"/>
    <lineage>
        <taxon>Eukaryota</taxon>
        <taxon>Fungi</taxon>
        <taxon>Dikarya</taxon>
        <taxon>Ascomycota</taxon>
        <taxon>Pezizomycotina</taxon>
        <taxon>Dothideomycetes</taxon>
        <taxon>Pleosporomycetidae</taxon>
        <taxon>Pleosporales</taxon>
        <taxon>Massarineae</taxon>
        <taxon>Periconiaceae</taxon>
        <taxon>Periconia</taxon>
    </lineage>
</organism>
<sequence length="57" mass="6549">MASGSVILLENERVSLQQQKEFAFGPWFHIWTLTFFFDPPPFFLAMTCLSNMSDNGC</sequence>